<reference evidence="1 2" key="1">
    <citation type="journal article" date="2019" name="Int. J. Syst. Evol. Microbiol.">
        <title>The Global Catalogue of Microorganisms (GCM) 10K type strain sequencing project: providing services to taxonomists for standard genome sequencing and annotation.</title>
        <authorList>
            <consortium name="The Broad Institute Genomics Platform"/>
            <consortium name="The Broad Institute Genome Sequencing Center for Infectious Disease"/>
            <person name="Wu L."/>
            <person name="Ma J."/>
        </authorList>
    </citation>
    <scope>NUCLEOTIDE SEQUENCE [LARGE SCALE GENOMIC DNA]</scope>
    <source>
        <strain evidence="1 2">JCM 16328</strain>
    </source>
</reference>
<accession>A0AAV3TAM9</accession>
<dbReference type="RefSeq" id="WP_343774064.1">
    <property type="nucleotide sequence ID" value="NZ_BAAADV010000004.1"/>
</dbReference>
<gene>
    <name evidence="1" type="ORF">GCM10009020_21960</name>
</gene>
<name>A0AAV3TAM9_9EURY</name>
<dbReference type="AlphaFoldDB" id="A0AAV3TAM9"/>
<evidence type="ECO:0000313" key="2">
    <source>
        <dbReference type="Proteomes" id="UP001500420"/>
    </source>
</evidence>
<comment type="caution">
    <text evidence="1">The sequence shown here is derived from an EMBL/GenBank/DDBJ whole genome shotgun (WGS) entry which is preliminary data.</text>
</comment>
<sequence length="129" mass="14550">MSGESNSEELAEELISACRTSIGDTLRSITLFTAEDYDQLYIRSDLEQDAELDRFVANERLGFTSQQTYGDSELGEYEFTIRAFEYGYVTRVIVGDRGVYVTTDEMHMDEFDELATAVRGVLRENTGAA</sequence>
<dbReference type="Pfam" id="PF24366">
    <property type="entry name" value="DUF7522"/>
    <property type="match status" value="1"/>
</dbReference>
<dbReference type="InterPro" id="IPR055944">
    <property type="entry name" value="DUF7522"/>
</dbReference>
<dbReference type="EMBL" id="BAAADV010000004">
    <property type="protein sequence ID" value="GAA0674268.1"/>
    <property type="molecule type" value="Genomic_DNA"/>
</dbReference>
<keyword evidence="2" id="KW-1185">Reference proteome</keyword>
<organism evidence="1 2">
    <name type="scientific">Natronoarchaeum mannanilyticum</name>
    <dbReference type="NCBI Taxonomy" id="926360"/>
    <lineage>
        <taxon>Archaea</taxon>
        <taxon>Methanobacteriati</taxon>
        <taxon>Methanobacteriota</taxon>
        <taxon>Stenosarchaea group</taxon>
        <taxon>Halobacteria</taxon>
        <taxon>Halobacteriales</taxon>
        <taxon>Natronoarchaeaceae</taxon>
    </lineage>
</organism>
<evidence type="ECO:0000313" key="1">
    <source>
        <dbReference type="EMBL" id="GAA0674268.1"/>
    </source>
</evidence>
<proteinExistence type="predicted"/>
<dbReference type="Proteomes" id="UP001500420">
    <property type="component" value="Unassembled WGS sequence"/>
</dbReference>
<protein>
    <submittedName>
        <fullName evidence="1">Uncharacterized protein</fullName>
    </submittedName>
</protein>